<keyword evidence="1 2" id="KW-0732">Signal</keyword>
<dbReference type="SUPFAM" id="SSF89392">
    <property type="entry name" value="Prokaryotic lipoproteins and lipoprotein localization factors"/>
    <property type="match status" value="1"/>
</dbReference>
<gene>
    <name evidence="3" type="ORF">ETF27_00045</name>
</gene>
<keyword evidence="4" id="KW-1185">Reference proteome</keyword>
<accession>A0A5C8GQ68</accession>
<dbReference type="Pfam" id="PF16584">
    <property type="entry name" value="LolA_2"/>
    <property type="match status" value="1"/>
</dbReference>
<reference evidence="4" key="1">
    <citation type="submission" date="2019-05" db="EMBL/GenBank/DDBJ databases">
        <title>Prevotella brunnea sp. nov., isolated from a wound of a patient.</title>
        <authorList>
            <person name="Buhl M."/>
        </authorList>
    </citation>
    <scope>NUCLEOTIDE SEQUENCE [LARGE SCALE GENOMIC DNA]</scope>
    <source>
        <strain evidence="4">A2672</strain>
    </source>
</reference>
<feature type="signal peptide" evidence="2">
    <location>
        <begin position="1"/>
        <end position="21"/>
    </location>
</feature>
<sequence length="199" mass="22273">MKTRKILFITLGLLLCTSLFAQNAKSVLDKTAAIVGRKGGAAANFAINSQHYGNISGTIAIKGNKFKAVTPQSTVWYDGKTQWAYMKGTNEVNISTPNEAQRLSMNPYAFLSIYKNGYNLSMKTGANYQIHLKAIHPARSVQELYITITKRYQPQQIKMLQGGKWITIKISNFKAINQSDNLFRYNAKETKGAEVIDLR</sequence>
<dbReference type="RefSeq" id="WP_147785287.1">
    <property type="nucleotide sequence ID" value="NZ_SDIK01000001.1"/>
</dbReference>
<dbReference type="InterPro" id="IPR004564">
    <property type="entry name" value="OM_lipoprot_carrier_LolA-like"/>
</dbReference>
<protein>
    <submittedName>
        <fullName evidence="3">Cell envelope biogenesis protein LolA</fullName>
    </submittedName>
</protein>
<dbReference type="EMBL" id="SDIK01000001">
    <property type="protein sequence ID" value="TXJ63480.1"/>
    <property type="molecule type" value="Genomic_DNA"/>
</dbReference>
<organism evidence="3 4">
    <name type="scientific">Prevotella brunnea</name>
    <dbReference type="NCBI Taxonomy" id="2508867"/>
    <lineage>
        <taxon>Bacteria</taxon>
        <taxon>Pseudomonadati</taxon>
        <taxon>Bacteroidota</taxon>
        <taxon>Bacteroidia</taxon>
        <taxon>Bacteroidales</taxon>
        <taxon>Prevotellaceae</taxon>
        <taxon>Prevotella</taxon>
    </lineage>
</organism>
<proteinExistence type="predicted"/>
<name>A0A5C8GQ68_9BACT</name>
<evidence type="ECO:0000256" key="1">
    <source>
        <dbReference type="ARBA" id="ARBA00022729"/>
    </source>
</evidence>
<comment type="caution">
    <text evidence="3">The sequence shown here is derived from an EMBL/GenBank/DDBJ whole genome shotgun (WGS) entry which is preliminary data.</text>
</comment>
<feature type="chain" id="PRO_5022778009" evidence="2">
    <location>
        <begin position="22"/>
        <end position="199"/>
    </location>
</feature>
<evidence type="ECO:0000313" key="3">
    <source>
        <dbReference type="EMBL" id="TXJ63480.1"/>
    </source>
</evidence>
<dbReference type="AlphaFoldDB" id="A0A5C8GQ68"/>
<dbReference type="InterPro" id="IPR029046">
    <property type="entry name" value="LolA/LolB/LppX"/>
</dbReference>
<dbReference type="CDD" id="cd16325">
    <property type="entry name" value="LolA"/>
    <property type="match status" value="1"/>
</dbReference>
<evidence type="ECO:0000313" key="4">
    <source>
        <dbReference type="Proteomes" id="UP000321612"/>
    </source>
</evidence>
<dbReference type="Proteomes" id="UP000321612">
    <property type="component" value="Unassembled WGS sequence"/>
</dbReference>
<dbReference type="OrthoDB" id="9810685at2"/>
<dbReference type="Gene3D" id="2.50.20.10">
    <property type="entry name" value="Lipoprotein localisation LolA/LolB/LppX"/>
    <property type="match status" value="1"/>
</dbReference>
<evidence type="ECO:0000256" key="2">
    <source>
        <dbReference type="SAM" id="SignalP"/>
    </source>
</evidence>